<gene>
    <name evidence="1" type="ORF">C7410_12656</name>
</gene>
<dbReference type="EMBL" id="QJSQ01000026">
    <property type="protein sequence ID" value="PYE17247.1"/>
    <property type="molecule type" value="Genomic_DNA"/>
</dbReference>
<dbReference type="Proteomes" id="UP000247772">
    <property type="component" value="Unassembled WGS sequence"/>
</dbReference>
<dbReference type="AlphaFoldDB" id="A0A2V4TEX6"/>
<name>A0A2V4TEX6_9BURK</name>
<evidence type="ECO:0000313" key="2">
    <source>
        <dbReference type="Proteomes" id="UP000247772"/>
    </source>
</evidence>
<accession>A0A2V4TEX6</accession>
<reference evidence="1 2" key="1">
    <citation type="submission" date="2018-06" db="EMBL/GenBank/DDBJ databases">
        <title>Genomic Encyclopedia of Type Strains, Phase IV (KMG-V): Genome sequencing to study the core and pangenomes of soil and plant-associated prokaryotes.</title>
        <authorList>
            <person name="Whitman W."/>
        </authorList>
    </citation>
    <scope>NUCLEOTIDE SEQUENCE [LARGE SCALE GENOMIC DNA]</scope>
    <source>
        <strain evidence="1 2">SRCL-318</strain>
    </source>
</reference>
<sequence>MDHPRFVDPRIAKGRARSISDATSQFTFLRVFDGAIKRVSKQWRPGMSGRKAFRYMERVLKPELDKHLVTFPLIRLGEMTMYCGLFEQRGATGGLDFFFFVCSSAVRPEDGLVYRIEVSQHALQRIIQRTGRTGEDEVRTRLYTAMANIYWLQPWIYRDKWLQLGLACEEGVFVGEVRDDCYSIKTFLPAIDNGRPSRWRDLHADLWPRIQQRVPRDKTYEADQSSIGDWYFFADGLTRRHPFLLKPYVPGHDYLDAAWASRPVDSGNI</sequence>
<organism evidence="1 2">
    <name type="scientific">Paraburkholderia silvatlantica</name>
    <dbReference type="NCBI Taxonomy" id="321895"/>
    <lineage>
        <taxon>Bacteria</taxon>
        <taxon>Pseudomonadati</taxon>
        <taxon>Pseudomonadota</taxon>
        <taxon>Betaproteobacteria</taxon>
        <taxon>Burkholderiales</taxon>
        <taxon>Burkholderiaceae</taxon>
        <taxon>Paraburkholderia</taxon>
    </lineage>
</organism>
<evidence type="ECO:0000313" key="1">
    <source>
        <dbReference type="EMBL" id="PYE17247.1"/>
    </source>
</evidence>
<protein>
    <submittedName>
        <fullName evidence="1">Uncharacterized protein</fullName>
    </submittedName>
</protein>
<proteinExistence type="predicted"/>
<comment type="caution">
    <text evidence="1">The sequence shown here is derived from an EMBL/GenBank/DDBJ whole genome shotgun (WGS) entry which is preliminary data.</text>
</comment>